<evidence type="ECO:0000313" key="8">
    <source>
        <dbReference type="EMBL" id="QUP55925.1"/>
    </source>
</evidence>
<dbReference type="InterPro" id="IPR032694">
    <property type="entry name" value="CopC/D"/>
</dbReference>
<evidence type="ECO:0000256" key="6">
    <source>
        <dbReference type="SAM" id="Phobius"/>
    </source>
</evidence>
<keyword evidence="2" id="KW-1003">Cell membrane</keyword>
<keyword evidence="3 6" id="KW-0812">Transmembrane</keyword>
<evidence type="ECO:0000313" key="9">
    <source>
        <dbReference type="Proteomes" id="UP000677898"/>
    </source>
</evidence>
<evidence type="ECO:0000256" key="5">
    <source>
        <dbReference type="ARBA" id="ARBA00023136"/>
    </source>
</evidence>
<evidence type="ECO:0000259" key="7">
    <source>
        <dbReference type="Pfam" id="PF05425"/>
    </source>
</evidence>
<reference evidence="8 9" key="1">
    <citation type="journal article" date="2021" name="Phytopathology">
        <title>Complete genome sequence of Ralstonia syzygii subsp. indonesiensis strain LLRS-1, isolated from wilted tobacco in China.</title>
        <authorList>
            <person name="Lu C.H."/>
            <person name="Li J.Y."/>
            <person name="Mi M.G."/>
            <person name="Lin Z.L."/>
            <person name="Jiang N."/>
            <person name="Gai X."/>
            <person name="Ma J.H."/>
            <person name="Lei L.P."/>
            <person name="Xia Z.Y."/>
        </authorList>
    </citation>
    <scope>NUCLEOTIDE SEQUENCE [LARGE SCALE GENOMIC DNA]</scope>
    <source>
        <strain evidence="8 9">LLRS-1</strain>
    </source>
</reference>
<dbReference type="NCBIfam" id="NF033808">
    <property type="entry name" value="copper_CopD"/>
    <property type="match status" value="1"/>
</dbReference>
<dbReference type="Pfam" id="PF05425">
    <property type="entry name" value="CopD"/>
    <property type="match status" value="1"/>
</dbReference>
<sequence>MADDGLSVALRFALYLDLMLVFGVALFGLQALRPEDRAAAIARRYVRVIVVSVAAGIVLSLWSVLVMAKAMTGAAEYAELTRHVFGMILTATAFGLAWTVRMAALAACLSAVAVLRRRPTARFAVLAALGATALATLTWSGHGAMDEGARGVLHAASDIAHLLAAGAWVGALVAFVLLSSARQMSAPGVVAMLSRASNGFAGLGTVIVATLAVTGVANYLFIVGPTVDGLVTTAYGGLLLAKLALVALMLGLAAANRFRLSPRLAAAVRSADEAGAVRALRASLVTEACLGVLILGLVAWLGGLSPAGA</sequence>
<evidence type="ECO:0000256" key="4">
    <source>
        <dbReference type="ARBA" id="ARBA00022989"/>
    </source>
</evidence>
<dbReference type="PANTHER" id="PTHR34820">
    <property type="entry name" value="INNER MEMBRANE PROTEIN YEBZ"/>
    <property type="match status" value="1"/>
</dbReference>
<feature type="transmembrane region" description="Helical" evidence="6">
    <location>
        <begin position="199"/>
        <end position="222"/>
    </location>
</feature>
<feature type="transmembrane region" description="Helical" evidence="6">
    <location>
        <begin position="85"/>
        <end position="114"/>
    </location>
</feature>
<keyword evidence="8" id="KW-0614">Plasmid</keyword>
<keyword evidence="9" id="KW-1185">Reference proteome</keyword>
<organism evidence="8 9">
    <name type="scientific">Ralstonia syzygii</name>
    <dbReference type="NCBI Taxonomy" id="28097"/>
    <lineage>
        <taxon>Bacteria</taxon>
        <taxon>Pseudomonadati</taxon>
        <taxon>Pseudomonadota</taxon>
        <taxon>Betaproteobacteria</taxon>
        <taxon>Burkholderiales</taxon>
        <taxon>Burkholderiaceae</taxon>
        <taxon>Ralstonia</taxon>
        <taxon>Ralstonia solanacearum species complex</taxon>
    </lineage>
</organism>
<feature type="transmembrane region" description="Helical" evidence="6">
    <location>
        <begin position="12"/>
        <end position="32"/>
    </location>
</feature>
<dbReference type="EMBL" id="CP046730">
    <property type="protein sequence ID" value="QUP55925.1"/>
    <property type="molecule type" value="Genomic_DNA"/>
</dbReference>
<keyword evidence="4 6" id="KW-1133">Transmembrane helix</keyword>
<comment type="subcellular location">
    <subcellularLocation>
        <location evidence="1">Cell membrane</location>
        <topology evidence="1">Multi-pass membrane protein</topology>
    </subcellularLocation>
</comment>
<gene>
    <name evidence="8" type="primary">copD</name>
    <name evidence="8" type="ORF">GO998_19540</name>
</gene>
<dbReference type="PANTHER" id="PTHR34820:SF4">
    <property type="entry name" value="INNER MEMBRANE PROTEIN YEBZ"/>
    <property type="match status" value="1"/>
</dbReference>
<feature type="transmembrane region" description="Helical" evidence="6">
    <location>
        <begin position="121"/>
        <end position="139"/>
    </location>
</feature>
<dbReference type="InterPro" id="IPR047689">
    <property type="entry name" value="CopD"/>
</dbReference>
<protein>
    <submittedName>
        <fullName evidence="8">Copper homeostasis membrane protein CopD</fullName>
    </submittedName>
</protein>
<keyword evidence="5 6" id="KW-0472">Membrane</keyword>
<evidence type="ECO:0000256" key="2">
    <source>
        <dbReference type="ARBA" id="ARBA00022475"/>
    </source>
</evidence>
<feature type="transmembrane region" description="Helical" evidence="6">
    <location>
        <begin position="44"/>
        <end position="65"/>
    </location>
</feature>
<dbReference type="InterPro" id="IPR008457">
    <property type="entry name" value="Cu-R_CopD_dom"/>
</dbReference>
<evidence type="ECO:0000256" key="3">
    <source>
        <dbReference type="ARBA" id="ARBA00022692"/>
    </source>
</evidence>
<dbReference type="Proteomes" id="UP000677898">
    <property type="component" value="Plasmid pLLRS-1"/>
</dbReference>
<dbReference type="RefSeq" id="WP_211905842.1">
    <property type="nucleotide sequence ID" value="NZ_CP046730.1"/>
</dbReference>
<feature type="transmembrane region" description="Helical" evidence="6">
    <location>
        <begin position="159"/>
        <end position="178"/>
    </location>
</feature>
<feature type="transmembrane region" description="Helical" evidence="6">
    <location>
        <begin position="279"/>
        <end position="301"/>
    </location>
</feature>
<geneLocation type="plasmid" evidence="8 9">
    <name>pLLRS-1</name>
</geneLocation>
<accession>A0ABX7ZL79</accession>
<name>A0ABX7ZL79_9RALS</name>
<evidence type="ECO:0000256" key="1">
    <source>
        <dbReference type="ARBA" id="ARBA00004651"/>
    </source>
</evidence>
<feature type="domain" description="Copper resistance protein D" evidence="7">
    <location>
        <begin position="195"/>
        <end position="301"/>
    </location>
</feature>
<feature type="transmembrane region" description="Helical" evidence="6">
    <location>
        <begin position="234"/>
        <end position="258"/>
    </location>
</feature>
<proteinExistence type="predicted"/>